<dbReference type="PROSITE" id="PS50097">
    <property type="entry name" value="BTB"/>
    <property type="match status" value="1"/>
</dbReference>
<dbReference type="Pfam" id="PF24768">
    <property type="entry name" value="ARM_ARMC5"/>
    <property type="match status" value="1"/>
</dbReference>
<dbReference type="SUPFAM" id="SSF54695">
    <property type="entry name" value="POZ domain"/>
    <property type="match status" value="1"/>
</dbReference>
<evidence type="ECO:0000259" key="2">
    <source>
        <dbReference type="PROSITE" id="PS50097"/>
    </source>
</evidence>
<dbReference type="InterPro" id="IPR000210">
    <property type="entry name" value="BTB/POZ_dom"/>
</dbReference>
<feature type="region of interest" description="Disordered" evidence="1">
    <location>
        <begin position="491"/>
        <end position="612"/>
    </location>
</feature>
<dbReference type="Proteomes" id="UP000663880">
    <property type="component" value="Unassembled WGS sequence"/>
</dbReference>
<dbReference type="InterPro" id="IPR055445">
    <property type="entry name" value="ARM_ARMC5"/>
</dbReference>
<dbReference type="Pfam" id="PF00651">
    <property type="entry name" value="BTB"/>
    <property type="match status" value="1"/>
</dbReference>
<feature type="domain" description="BTB" evidence="2">
    <location>
        <begin position="873"/>
        <end position="942"/>
    </location>
</feature>
<dbReference type="Gene3D" id="3.30.710.10">
    <property type="entry name" value="Potassium Channel Kv1.1, Chain A"/>
    <property type="match status" value="1"/>
</dbReference>
<dbReference type="SMART" id="SM00225">
    <property type="entry name" value="BTB"/>
    <property type="match status" value="1"/>
</dbReference>
<dbReference type="GO" id="GO:0009653">
    <property type="term" value="P:anatomical structure morphogenesis"/>
    <property type="evidence" value="ECO:0007669"/>
    <property type="project" value="TreeGrafter"/>
</dbReference>
<dbReference type="AlphaFoldDB" id="A0A821WVZ5"/>
<feature type="compositionally biased region" description="Low complexity" evidence="1">
    <location>
        <begin position="542"/>
        <end position="576"/>
    </location>
</feature>
<dbReference type="PANTHER" id="PTHR23312">
    <property type="entry name" value="ARMC5 ARMADILLO REPEAT-CONTAINING -RELATED"/>
    <property type="match status" value="1"/>
</dbReference>
<dbReference type="InterPro" id="IPR011333">
    <property type="entry name" value="SKP1/BTB/POZ_sf"/>
</dbReference>
<accession>A0A821WVZ5</accession>
<dbReference type="SUPFAM" id="SSF48371">
    <property type="entry name" value="ARM repeat"/>
    <property type="match status" value="1"/>
</dbReference>
<feature type="region of interest" description="Disordered" evidence="1">
    <location>
        <begin position="441"/>
        <end position="479"/>
    </location>
</feature>
<comment type="caution">
    <text evidence="3">The sequence shown here is derived from an EMBL/GenBank/DDBJ whole genome shotgun (WGS) entry which is preliminary data.</text>
</comment>
<dbReference type="CDD" id="cd18186">
    <property type="entry name" value="BTB_POZ_ZBTB_KLHL-like"/>
    <property type="match status" value="1"/>
</dbReference>
<evidence type="ECO:0000313" key="3">
    <source>
        <dbReference type="EMBL" id="CAF4934542.1"/>
    </source>
</evidence>
<dbReference type="InterPro" id="IPR000225">
    <property type="entry name" value="Armadillo"/>
</dbReference>
<dbReference type="InterPro" id="IPR011989">
    <property type="entry name" value="ARM-like"/>
</dbReference>
<keyword evidence="4" id="KW-1185">Reference proteome</keyword>
<dbReference type="Gene3D" id="1.25.10.10">
    <property type="entry name" value="Leucine-rich Repeat Variant"/>
    <property type="match status" value="1"/>
</dbReference>
<organism evidence="3 4">
    <name type="scientific">Pieris macdunnoughi</name>
    <dbReference type="NCBI Taxonomy" id="345717"/>
    <lineage>
        <taxon>Eukaryota</taxon>
        <taxon>Metazoa</taxon>
        <taxon>Ecdysozoa</taxon>
        <taxon>Arthropoda</taxon>
        <taxon>Hexapoda</taxon>
        <taxon>Insecta</taxon>
        <taxon>Pterygota</taxon>
        <taxon>Neoptera</taxon>
        <taxon>Endopterygota</taxon>
        <taxon>Lepidoptera</taxon>
        <taxon>Glossata</taxon>
        <taxon>Ditrysia</taxon>
        <taxon>Papilionoidea</taxon>
        <taxon>Pieridae</taxon>
        <taxon>Pierinae</taxon>
        <taxon>Pieris</taxon>
    </lineage>
</organism>
<dbReference type="PANTHER" id="PTHR23312:SF8">
    <property type="entry name" value="ARMADILLO REPEAT-CONTAINING PROTEIN 5"/>
    <property type="match status" value="1"/>
</dbReference>
<evidence type="ECO:0000313" key="4">
    <source>
        <dbReference type="Proteomes" id="UP000663880"/>
    </source>
</evidence>
<dbReference type="GO" id="GO:0005829">
    <property type="term" value="C:cytosol"/>
    <property type="evidence" value="ECO:0007669"/>
    <property type="project" value="TreeGrafter"/>
</dbReference>
<dbReference type="InterPro" id="IPR016024">
    <property type="entry name" value="ARM-type_fold"/>
</dbReference>
<protein>
    <recommendedName>
        <fullName evidence="2">BTB domain-containing protein</fullName>
    </recommendedName>
</protein>
<dbReference type="EMBL" id="CAJOBZ010000063">
    <property type="protein sequence ID" value="CAF4934542.1"/>
    <property type="molecule type" value="Genomic_DNA"/>
</dbReference>
<sequence length="1053" mass="117584">MDKNYLQSIIDGLKSSSSSRIQDSLTKIRSSVITSEKGTRLFRECGGLECLIPHLRKPNERILDVTLSILGNICLDEKCSLAVGKLNTFGPLVCILNTVCRDSILGRACKMVGNLAQSKSNAENLHNHGIVKALVSLIESRDKSTSNPTLTMAVRAIRQLWMITDKRDEMLSLNVARCVAILLTTECESIGLIKSTNLDNVIMEPGRSQEELIIGILKCLGYFTTYSIPQCAEQLQGDGRGYQCLVALTKTNESLALKCLMNLCYLSVCRPLLGTAGLVECLVSILQRNSDLSRWPDGAVKTLAQLSGESVNRSRLRHCGGLPLLVAAARVNNRALHALLQYVFDDTAFQILIGEGLITLLTEKLTAYISSMEYEHNHITKEKSIEKQREVNQKYADNIKLNELCMDLQQNQLTETVDDLKVVIERDNMIVGFIDAIGSDKSDDSDNDSSVPASTSPLRRRGLKRGRTSPKNFKKKPKIIKMAKKDWSAGVYWEPKSPEPISPQFTRMNSPDRLDLSPLSPYSDGNWSGLSPDQAHGKRSAWDWSPASSSTDASTSPNRVEFPWSPSSSGPASPLSTEDNSSDSEVSGRYSPVCSDSEDERDDSIVITPGLDPEQVAYDLEELIMEDEESNNEAPNKEDDKKVTITKTSGIMCILVLMFRVSHGAGTGIESQDDMSPSLDLLTGRESMNALLDYVQRCRRPTGRAARIIARILSNSLCLISILKHRFVIRLHNMSVNSKHPPTECRQCKQLLKLGSKLLEQVTIVAESSHGIGEISYHLLKGTSDMKQTLSLTLPYIIRSEKILKKYFLDCEALDVLFSMLSETLTEDIQHCITALAKLATNLQIRDPKLLENRYKDNVPISYDPILDNLSQEDIVVFVLDDQSTVKANKNFLCQHSEVFKVMLTGSFKESSEKCVTLKKVSKQALEYLLTLLHCGLNKIKCDIKVFPLCENLETNLEVLLLADRFLFERIKTLLCSAIIQFQLTSDTADKIYIWSLQDGVGFLCVEALAYLLTGTMNEQNRHKCIKNILDLDYKDQWLEDVKAMIIRQLLIK</sequence>
<proteinExistence type="predicted"/>
<dbReference type="OrthoDB" id="6086604at2759"/>
<evidence type="ECO:0000256" key="1">
    <source>
        <dbReference type="SAM" id="MobiDB-lite"/>
    </source>
</evidence>
<reference evidence="3" key="1">
    <citation type="submission" date="2021-02" db="EMBL/GenBank/DDBJ databases">
        <authorList>
            <person name="Steward A R."/>
        </authorList>
    </citation>
    <scope>NUCLEOTIDE SEQUENCE</scope>
</reference>
<name>A0A821WVZ5_9NEOP</name>
<gene>
    <name evidence="3" type="ORF">PMACD_LOCUS14153</name>
</gene>
<feature type="compositionally biased region" description="Basic residues" evidence="1">
    <location>
        <begin position="458"/>
        <end position="479"/>
    </location>
</feature>
<dbReference type="SMART" id="SM00185">
    <property type="entry name" value="ARM"/>
    <property type="match status" value="2"/>
</dbReference>